<dbReference type="Proteomes" id="UP000319204">
    <property type="component" value="Unassembled WGS sequence"/>
</dbReference>
<evidence type="ECO:0000313" key="1">
    <source>
        <dbReference type="EMBL" id="KAB5490770.1"/>
    </source>
</evidence>
<comment type="caution">
    <text evidence="1">The sequence shown here is derived from an EMBL/GenBank/DDBJ whole genome shotgun (WGS) entry which is preliminary data.</text>
</comment>
<name>A0A5N5ISC1_9FLAO</name>
<gene>
    <name evidence="1" type="ORF">FOT42_004885</name>
</gene>
<accession>A0A5N5ISC1</accession>
<evidence type="ECO:0008006" key="3">
    <source>
        <dbReference type="Google" id="ProtNLM"/>
    </source>
</evidence>
<dbReference type="InterPro" id="IPR018899">
    <property type="entry name" value="Conjug_transposon_Tra0"/>
</dbReference>
<sequence length="183" mass="20767">MKNFQLCWGLFCLLFTLVCEQGFSQRSYLSIGAVPTYKTDGYGIQLNSNYYHNATDYFQVSLAATFSKETPNSGVEFPYEDYFFNLGYFTTVLTSPKRGISFYFGGGPSLGYKYINNGDTFFPFDAIEAESSFIYGGYASFEMDFFLSDAFSVIVPINGFYHFNSDLHDSTLLLGAGLRYYFK</sequence>
<organism evidence="1 2">
    <name type="scientific">Flagellimonas hadalis</name>
    <dbReference type="NCBI Taxonomy" id="2597517"/>
    <lineage>
        <taxon>Bacteria</taxon>
        <taxon>Pseudomonadati</taxon>
        <taxon>Bacteroidota</taxon>
        <taxon>Flavobacteriia</taxon>
        <taxon>Flavobacteriales</taxon>
        <taxon>Flavobacteriaceae</taxon>
        <taxon>Flagellimonas</taxon>
    </lineage>
</organism>
<evidence type="ECO:0000313" key="2">
    <source>
        <dbReference type="Proteomes" id="UP000319204"/>
    </source>
</evidence>
<keyword evidence="2" id="KW-1185">Reference proteome</keyword>
<dbReference type="EMBL" id="VNIK02000002">
    <property type="protein sequence ID" value="KAB5490770.1"/>
    <property type="molecule type" value="Genomic_DNA"/>
</dbReference>
<reference evidence="1" key="1">
    <citation type="submission" date="2019-10" db="EMBL/GenBank/DDBJ databases">
        <title>Muricauda hadale sp. nov., a piezophilic bacterium isolated from hadopelagic water of the Mariana Trench.</title>
        <authorList>
            <person name="Wei Y."/>
        </authorList>
    </citation>
    <scope>NUCLEOTIDE SEQUENCE [LARGE SCALE GENOMIC DNA]</scope>
    <source>
        <strain evidence="1">MT-229</strain>
    </source>
</reference>
<dbReference type="RefSeq" id="WP_151889464.1">
    <property type="nucleotide sequence ID" value="NZ_VNIK02000002.1"/>
</dbReference>
<proteinExistence type="predicted"/>
<dbReference type="Pfam" id="PF10626">
    <property type="entry name" value="TraO"/>
    <property type="match status" value="1"/>
</dbReference>
<dbReference type="OrthoDB" id="1443169at2"/>
<dbReference type="AlphaFoldDB" id="A0A5N5ISC1"/>
<protein>
    <recommendedName>
        <fullName evidence="3">Outer membrane protein beta-barrel domain-containing protein</fullName>
    </recommendedName>
</protein>